<dbReference type="Pfam" id="PF01535">
    <property type="entry name" value="PPR"/>
    <property type="match status" value="3"/>
</dbReference>
<dbReference type="PANTHER" id="PTHR47926:SF540">
    <property type="entry name" value="PENTATRICOPEPTIDE REPEAT-CONTAINING PROTEIN"/>
    <property type="match status" value="1"/>
</dbReference>
<feature type="repeat" description="PPR" evidence="2">
    <location>
        <begin position="407"/>
        <end position="441"/>
    </location>
</feature>
<gene>
    <name evidence="3" type="ORF">ILEXP_LOCUS36243</name>
</gene>
<dbReference type="InterPro" id="IPR046848">
    <property type="entry name" value="E_motif"/>
</dbReference>
<feature type="repeat" description="PPR" evidence="2">
    <location>
        <begin position="304"/>
        <end position="339"/>
    </location>
</feature>
<evidence type="ECO:0000313" key="4">
    <source>
        <dbReference type="Proteomes" id="UP001642360"/>
    </source>
</evidence>
<dbReference type="InterPro" id="IPR011990">
    <property type="entry name" value="TPR-like_helical_dom_sf"/>
</dbReference>
<evidence type="ECO:0008006" key="5">
    <source>
        <dbReference type="Google" id="ProtNLM"/>
    </source>
</evidence>
<keyword evidence="1" id="KW-0677">Repeat</keyword>
<keyword evidence="4" id="KW-1185">Reference proteome</keyword>
<dbReference type="Pfam" id="PF20431">
    <property type="entry name" value="E_motif"/>
    <property type="match status" value="1"/>
</dbReference>
<dbReference type="Gene3D" id="1.25.40.10">
    <property type="entry name" value="Tetratricopeptide repeat domain"/>
    <property type="match status" value="5"/>
</dbReference>
<accession>A0ABC8TCH6</accession>
<proteinExistence type="predicted"/>
<evidence type="ECO:0000313" key="3">
    <source>
        <dbReference type="EMBL" id="CAK9166998.1"/>
    </source>
</evidence>
<feature type="repeat" description="PPR" evidence="2">
    <location>
        <begin position="164"/>
        <end position="198"/>
    </location>
</feature>
<protein>
    <recommendedName>
        <fullName evidence="5">Pentatricopeptide repeat-containing protein</fullName>
    </recommendedName>
</protein>
<dbReference type="Pfam" id="PF13041">
    <property type="entry name" value="PPR_2"/>
    <property type="match status" value="3"/>
</dbReference>
<comment type="caution">
    <text evidence="3">The sequence shown here is derived from an EMBL/GenBank/DDBJ whole genome shotgun (WGS) entry which is preliminary data.</text>
</comment>
<dbReference type="NCBIfam" id="TIGR00756">
    <property type="entry name" value="PPR"/>
    <property type="match status" value="4"/>
</dbReference>
<dbReference type="EMBL" id="CAUOFW020004725">
    <property type="protein sequence ID" value="CAK9166998.1"/>
    <property type="molecule type" value="Genomic_DNA"/>
</dbReference>
<sequence>MFIFSAHKAFKLIHLSPRYYASATALDPSLSLLHLLQHSISHQSLKLTRQSHAQICLLGLTKHPFIVTKLISAYSSCKNPVDSQLVFDSVLVKNVYIYNTLINGYAKNCLYDESFYLFNQMSQTSVLPDEFSLSILLKISGDLRNIFAGKSIHAKCIRIGLVSDTVVANSLMSSYLKCESFLESLKMFDEMPHRNVSSWNVIVSGCATLKEHDFGSDIWTYFKNMQIEGFNPDEFTVSILLPLCRSENEKLNYGRELHCYVVKNELQMDSGSDVHLGCCLIDMYSRNNKLELGRRVFSQLKHRNVYAWTAIVNGYVQQGYFDEGLVLFREMQRRDGIEPNKVSLVSILPAFSSLAGLVGGRQIHGFAIRKELNHEVSLCNALIDMYSKCGSLYCARQVFEYDCINKDVISWSSMISGYGLHGKGEEAIILYDKMVQIGIKPDIITIVGVLSACGRSGLVDEGFRIYSYVVNYFEIKPTLEICSCMVDMFGRSGQLDRALDFIKAMPIEPGPSVWGALVNTSILHENSGMRDLAYSFLIQMEPDNPSNYVSLSNLYAASRRWDVVAEVRTRMKERGLRKLPGCSWISINSENHSFYVADKAHPRSDMIYEMLDELILAMKGVGYSPDLENSTQICQH</sequence>
<dbReference type="InterPro" id="IPR046960">
    <property type="entry name" value="PPR_At4g14850-like_plant"/>
</dbReference>
<organism evidence="3 4">
    <name type="scientific">Ilex paraguariensis</name>
    <name type="common">yerba mate</name>
    <dbReference type="NCBI Taxonomy" id="185542"/>
    <lineage>
        <taxon>Eukaryota</taxon>
        <taxon>Viridiplantae</taxon>
        <taxon>Streptophyta</taxon>
        <taxon>Embryophyta</taxon>
        <taxon>Tracheophyta</taxon>
        <taxon>Spermatophyta</taxon>
        <taxon>Magnoliopsida</taxon>
        <taxon>eudicotyledons</taxon>
        <taxon>Gunneridae</taxon>
        <taxon>Pentapetalae</taxon>
        <taxon>asterids</taxon>
        <taxon>campanulids</taxon>
        <taxon>Aquifoliales</taxon>
        <taxon>Aquifoliaceae</taxon>
        <taxon>Ilex</taxon>
    </lineage>
</organism>
<reference evidence="3 4" key="1">
    <citation type="submission" date="2024-02" db="EMBL/GenBank/DDBJ databases">
        <authorList>
            <person name="Vignale AGUSTIN F."/>
            <person name="Sosa J E."/>
            <person name="Modenutti C."/>
        </authorList>
    </citation>
    <scope>NUCLEOTIDE SEQUENCE [LARGE SCALE GENOMIC DNA]</scope>
</reference>
<dbReference type="PANTHER" id="PTHR47926">
    <property type="entry name" value="PENTATRICOPEPTIDE REPEAT-CONTAINING PROTEIN"/>
    <property type="match status" value="1"/>
</dbReference>
<dbReference type="AlphaFoldDB" id="A0ABC8TCH6"/>
<dbReference type="Proteomes" id="UP001642360">
    <property type="component" value="Unassembled WGS sequence"/>
</dbReference>
<dbReference type="FunFam" id="1.25.40.10:FF:000996">
    <property type="entry name" value="Small kernel1"/>
    <property type="match status" value="1"/>
</dbReference>
<dbReference type="InterPro" id="IPR002885">
    <property type="entry name" value="PPR_rpt"/>
</dbReference>
<evidence type="ECO:0000256" key="1">
    <source>
        <dbReference type="ARBA" id="ARBA00022737"/>
    </source>
</evidence>
<evidence type="ECO:0000256" key="2">
    <source>
        <dbReference type="PROSITE-ProRule" id="PRU00708"/>
    </source>
</evidence>
<feature type="repeat" description="PPR" evidence="2">
    <location>
        <begin position="94"/>
        <end position="128"/>
    </location>
</feature>
<dbReference type="PROSITE" id="PS51375">
    <property type="entry name" value="PPR"/>
    <property type="match status" value="4"/>
</dbReference>
<name>A0ABC8TCH6_9AQUA</name>